<dbReference type="Pfam" id="PF05186">
    <property type="entry name" value="Dpy-30"/>
    <property type="match status" value="1"/>
</dbReference>
<feature type="region of interest" description="Disordered" evidence="4">
    <location>
        <begin position="78"/>
        <end position="159"/>
    </location>
</feature>
<dbReference type="KEGG" id="mbe:MBM_01413"/>
<reference evidence="5 6" key="1">
    <citation type="journal article" date="2012" name="BMC Genomics">
        <title>Sequencing the genome of Marssonina brunnea reveals fungus-poplar co-evolution.</title>
        <authorList>
            <person name="Zhu S."/>
            <person name="Cao Y.-Z."/>
            <person name="Jiang C."/>
            <person name="Tan B.-Y."/>
            <person name="Wang Z."/>
            <person name="Feng S."/>
            <person name="Zhang L."/>
            <person name="Su X.-H."/>
            <person name="Brejova B."/>
            <person name="Vinar T."/>
            <person name="Xu M."/>
            <person name="Wang M.-X."/>
            <person name="Zhang S.-G."/>
            <person name="Huang M.-R."/>
            <person name="Wu R."/>
            <person name="Zhou Y."/>
        </authorList>
    </citation>
    <scope>NUCLEOTIDE SEQUENCE [LARGE SCALE GENOMIC DNA]</scope>
    <source>
        <strain evidence="5 6">MB_m1</strain>
    </source>
</reference>
<name>K1X6L6_MARBU</name>
<feature type="compositionally biased region" description="Low complexity" evidence="4">
    <location>
        <begin position="16"/>
        <end position="39"/>
    </location>
</feature>
<proteinExistence type="inferred from homology"/>
<evidence type="ECO:0000256" key="2">
    <source>
        <dbReference type="ARBA" id="ARBA00010849"/>
    </source>
</evidence>
<evidence type="ECO:0000256" key="3">
    <source>
        <dbReference type="ARBA" id="ARBA00023242"/>
    </source>
</evidence>
<dbReference type="HOGENOM" id="CLU_115916_0_0_1"/>
<keyword evidence="6" id="KW-1185">Reference proteome</keyword>
<dbReference type="STRING" id="1072389.K1X6L6"/>
<dbReference type="InParanoid" id="K1X6L6"/>
<comment type="similarity">
    <text evidence="2">Belongs to the dpy-30 family.</text>
</comment>
<dbReference type="CDD" id="cd22965">
    <property type="entry name" value="DD_DPY30_SDC1"/>
    <property type="match status" value="1"/>
</dbReference>
<protein>
    <submittedName>
        <fullName evidence="5">Dpy-30 domain-containing protein</fullName>
    </submittedName>
</protein>
<dbReference type="InterPro" id="IPR049629">
    <property type="entry name" value="DPY30_SDC1_DD"/>
</dbReference>
<dbReference type="Proteomes" id="UP000006753">
    <property type="component" value="Unassembled WGS sequence"/>
</dbReference>
<dbReference type="eggNOG" id="ENOG502SE27">
    <property type="taxonomic scope" value="Eukaryota"/>
</dbReference>
<dbReference type="Gene3D" id="1.20.890.10">
    <property type="entry name" value="cAMP-dependent protein kinase regulatory subunit, dimerization-anchoring domain"/>
    <property type="match status" value="1"/>
</dbReference>
<organism evidence="5 6">
    <name type="scientific">Marssonina brunnea f. sp. multigermtubi (strain MB_m1)</name>
    <name type="common">Marssonina leaf spot fungus</name>
    <dbReference type="NCBI Taxonomy" id="1072389"/>
    <lineage>
        <taxon>Eukaryota</taxon>
        <taxon>Fungi</taxon>
        <taxon>Dikarya</taxon>
        <taxon>Ascomycota</taxon>
        <taxon>Pezizomycotina</taxon>
        <taxon>Leotiomycetes</taxon>
        <taxon>Helotiales</taxon>
        <taxon>Drepanopezizaceae</taxon>
        <taxon>Drepanopeziza</taxon>
    </lineage>
</organism>
<comment type="subcellular location">
    <subcellularLocation>
        <location evidence="1">Nucleus</location>
    </subcellularLocation>
</comment>
<evidence type="ECO:0000313" key="5">
    <source>
        <dbReference type="EMBL" id="EKD20731.1"/>
    </source>
</evidence>
<dbReference type="GeneID" id="18757348"/>
<evidence type="ECO:0000313" key="6">
    <source>
        <dbReference type="Proteomes" id="UP000006753"/>
    </source>
</evidence>
<dbReference type="GO" id="GO:0005634">
    <property type="term" value="C:nucleus"/>
    <property type="evidence" value="ECO:0007669"/>
    <property type="project" value="UniProtKB-SubCell"/>
</dbReference>
<dbReference type="EMBL" id="JH921429">
    <property type="protein sequence ID" value="EKD20731.1"/>
    <property type="molecule type" value="Genomic_DNA"/>
</dbReference>
<keyword evidence="3" id="KW-0539">Nucleus</keyword>
<sequence length="203" mass="20944">MSSSNPPEAVVPDLNSSTVSAAAGADANSVAMQQQEQQQSATPPPILPPQEQNLSSDIVMADAPEIPASAAIISNPANESPAVISNPANESPAVISNPANESPAVVSNPANAPSPIPARVGTPSRTTNGTDVASRAPSQHPEPSSTVPKEAPLHGAPVRQYMNSKVTGPVMDGMKVLAKEQPRDPLRVLGEYLLQRSKELEGT</sequence>
<dbReference type="InterPro" id="IPR007858">
    <property type="entry name" value="Dpy-30_motif"/>
</dbReference>
<dbReference type="OMA" id="NTKVTGH"/>
<evidence type="ECO:0000256" key="4">
    <source>
        <dbReference type="SAM" id="MobiDB-lite"/>
    </source>
</evidence>
<dbReference type="OrthoDB" id="417678at2759"/>
<evidence type="ECO:0000256" key="1">
    <source>
        <dbReference type="ARBA" id="ARBA00004123"/>
    </source>
</evidence>
<accession>K1X6L6</accession>
<gene>
    <name evidence="5" type="ORF">MBM_01413</name>
</gene>
<feature type="region of interest" description="Disordered" evidence="4">
    <location>
        <begin position="1"/>
        <end position="62"/>
    </location>
</feature>
<dbReference type="AlphaFoldDB" id="K1X6L6"/>